<evidence type="ECO:0000256" key="1">
    <source>
        <dbReference type="ARBA" id="ARBA00022490"/>
    </source>
</evidence>
<keyword evidence="1 4" id="KW-0963">Cytoplasm</keyword>
<keyword evidence="6" id="KW-0969">Cilium</keyword>
<protein>
    <recommendedName>
        <fullName evidence="4">Flagellar assembly factor FliW</fullName>
    </recommendedName>
</protein>
<dbReference type="SUPFAM" id="SSF141457">
    <property type="entry name" value="BH3618-like"/>
    <property type="match status" value="1"/>
</dbReference>
<keyword evidence="7" id="KW-1185">Reference proteome</keyword>
<comment type="similarity">
    <text evidence="4">Belongs to the FliW family.</text>
</comment>
<keyword evidence="6" id="KW-0966">Cell projection</keyword>
<dbReference type="PANTHER" id="PTHR39190:SF1">
    <property type="entry name" value="FLAGELLAR ASSEMBLY FACTOR FLIW"/>
    <property type="match status" value="1"/>
</dbReference>
<sequence>MKLHTSRFGEIDIETEKLLTFTQGIPGFEDKHSFIMLHPDAEIPFSFMQSAEDGNLAFLVTDPFLYFPDYQFDLPEGIQQEVNIQQPEEIMIRSIVSIHPDTQEFALNLLAPIIVNTKEKLGKQVILHHSSYKTKHPIQPGTSSKEEQSELKEV</sequence>
<comment type="subunit">
    <text evidence="4">Interacts with translational regulator CsrA and flagellin(s).</text>
</comment>
<accession>A0ABS4IYI8</accession>
<dbReference type="Proteomes" id="UP001519287">
    <property type="component" value="Unassembled WGS sequence"/>
</dbReference>
<dbReference type="EMBL" id="JAGGLB010000014">
    <property type="protein sequence ID" value="MBP1992643.1"/>
    <property type="molecule type" value="Genomic_DNA"/>
</dbReference>
<feature type="compositionally biased region" description="Basic and acidic residues" evidence="5">
    <location>
        <begin position="144"/>
        <end position="154"/>
    </location>
</feature>
<keyword evidence="6" id="KW-0282">Flagellum</keyword>
<proteinExistence type="inferred from homology"/>
<name>A0ABS4IYI8_9BACL</name>
<evidence type="ECO:0000256" key="4">
    <source>
        <dbReference type="HAMAP-Rule" id="MF_01185"/>
    </source>
</evidence>
<dbReference type="HAMAP" id="MF_01185">
    <property type="entry name" value="FliW"/>
    <property type="match status" value="1"/>
</dbReference>
<dbReference type="Pfam" id="PF02623">
    <property type="entry name" value="FliW"/>
    <property type="match status" value="1"/>
</dbReference>
<comment type="subcellular location">
    <subcellularLocation>
        <location evidence="4">Cytoplasm</location>
    </subcellularLocation>
</comment>
<keyword evidence="2 4" id="KW-1005">Bacterial flagellum biogenesis</keyword>
<evidence type="ECO:0000256" key="5">
    <source>
        <dbReference type="SAM" id="MobiDB-lite"/>
    </source>
</evidence>
<comment type="function">
    <text evidence="4">Acts as an anti-CsrA protein, binds CsrA and prevents it from repressing translation of its target genes, one of which is flagellin. Binds to flagellin and participates in the assembly of the flagellum.</text>
</comment>
<evidence type="ECO:0000256" key="2">
    <source>
        <dbReference type="ARBA" id="ARBA00022795"/>
    </source>
</evidence>
<keyword evidence="4" id="KW-0143">Chaperone</keyword>
<evidence type="ECO:0000256" key="3">
    <source>
        <dbReference type="ARBA" id="ARBA00022845"/>
    </source>
</evidence>
<evidence type="ECO:0000313" key="7">
    <source>
        <dbReference type="Proteomes" id="UP001519287"/>
    </source>
</evidence>
<dbReference type="InterPro" id="IPR003775">
    <property type="entry name" value="Flagellar_assembly_factor_FliW"/>
</dbReference>
<gene>
    <name evidence="4" type="primary">fliW</name>
    <name evidence="6" type="ORF">J2Z66_004252</name>
</gene>
<feature type="region of interest" description="Disordered" evidence="5">
    <location>
        <begin position="134"/>
        <end position="154"/>
    </location>
</feature>
<dbReference type="PANTHER" id="PTHR39190">
    <property type="entry name" value="FLAGELLAR ASSEMBLY FACTOR FLIW"/>
    <property type="match status" value="1"/>
</dbReference>
<organism evidence="6 7">
    <name type="scientific">Paenibacillus eucommiae</name>
    <dbReference type="NCBI Taxonomy" id="1355755"/>
    <lineage>
        <taxon>Bacteria</taxon>
        <taxon>Bacillati</taxon>
        <taxon>Bacillota</taxon>
        <taxon>Bacilli</taxon>
        <taxon>Bacillales</taxon>
        <taxon>Paenibacillaceae</taxon>
        <taxon>Paenibacillus</taxon>
    </lineage>
</organism>
<dbReference type="NCBIfam" id="NF009793">
    <property type="entry name" value="PRK13285.1-1"/>
    <property type="match status" value="1"/>
</dbReference>
<dbReference type="Gene3D" id="2.30.290.10">
    <property type="entry name" value="BH3618-like"/>
    <property type="match status" value="1"/>
</dbReference>
<dbReference type="InterPro" id="IPR024046">
    <property type="entry name" value="Flagellar_assmbl_FliW_dom_sf"/>
</dbReference>
<keyword evidence="3 4" id="KW-0810">Translation regulation</keyword>
<comment type="caution">
    <text evidence="6">The sequence shown here is derived from an EMBL/GenBank/DDBJ whole genome shotgun (WGS) entry which is preliminary data.</text>
</comment>
<dbReference type="RefSeq" id="WP_209973813.1">
    <property type="nucleotide sequence ID" value="NZ_JAGGLB010000014.1"/>
</dbReference>
<reference evidence="6 7" key="1">
    <citation type="submission" date="2021-03" db="EMBL/GenBank/DDBJ databases">
        <title>Genomic Encyclopedia of Type Strains, Phase IV (KMG-IV): sequencing the most valuable type-strain genomes for metagenomic binning, comparative biology and taxonomic classification.</title>
        <authorList>
            <person name="Goeker M."/>
        </authorList>
    </citation>
    <scope>NUCLEOTIDE SEQUENCE [LARGE SCALE GENOMIC DNA]</scope>
    <source>
        <strain evidence="6 7">DSM 26048</strain>
    </source>
</reference>
<evidence type="ECO:0000313" key="6">
    <source>
        <dbReference type="EMBL" id="MBP1992643.1"/>
    </source>
</evidence>